<protein>
    <submittedName>
        <fullName evidence="4">Cysteine synthase</fullName>
    </submittedName>
</protein>
<organism evidence="4 5">
    <name type="scientific">Aerococcus viridans</name>
    <dbReference type="NCBI Taxonomy" id="1377"/>
    <lineage>
        <taxon>Bacteria</taxon>
        <taxon>Bacillati</taxon>
        <taxon>Bacillota</taxon>
        <taxon>Bacilli</taxon>
        <taxon>Lactobacillales</taxon>
        <taxon>Aerococcaceae</taxon>
        <taxon>Aerococcus</taxon>
    </lineage>
</organism>
<dbReference type="AlphaFoldDB" id="A0A2N6UGG6"/>
<dbReference type="Pfam" id="PF00291">
    <property type="entry name" value="PALP"/>
    <property type="match status" value="1"/>
</dbReference>
<keyword evidence="2" id="KW-0663">Pyridoxal phosphate</keyword>
<dbReference type="InterPro" id="IPR036052">
    <property type="entry name" value="TrpB-like_PALP_sf"/>
</dbReference>
<reference evidence="4 5" key="1">
    <citation type="submission" date="2017-09" db="EMBL/GenBank/DDBJ databases">
        <title>Bacterial strain isolated from the female urinary microbiota.</title>
        <authorList>
            <person name="Thomas-White K."/>
            <person name="Kumar N."/>
            <person name="Forster S."/>
            <person name="Putonti C."/>
            <person name="Lawley T."/>
            <person name="Wolfe A.J."/>
        </authorList>
    </citation>
    <scope>NUCLEOTIDE SEQUENCE [LARGE SCALE GENOMIC DNA]</scope>
    <source>
        <strain evidence="4 5">UMB0240</strain>
    </source>
</reference>
<evidence type="ECO:0000256" key="2">
    <source>
        <dbReference type="ARBA" id="ARBA00022898"/>
    </source>
</evidence>
<dbReference type="CDD" id="cd01561">
    <property type="entry name" value="CBS_like"/>
    <property type="match status" value="1"/>
</dbReference>
<feature type="domain" description="Tryptophan synthase beta chain-like PALP" evidence="3">
    <location>
        <begin position="8"/>
        <end position="292"/>
    </location>
</feature>
<dbReference type="Proteomes" id="UP000235701">
    <property type="component" value="Unassembled WGS sequence"/>
</dbReference>
<sequence>MEVTNDMSQLIGETPLVKLQRSVPYKAAQVYVKLETANPTGSIYDRIALNMIEVAENEGRLHAGQQIVVATTAEVAASFALIGASKGYDVKAFVPDSTSQHDLTVLQAYGAQVQLVAGGQGVVKAMPQARAYAEAGNHLFMDVYDDDSNAIVHEKTTGPEIVEALNGAPDAFITTIATGGTMTGIGNALRQENKDIQLYAVEDKSAKFLSGEVAKPSATTGFNPGLLPLNLDTTLYDNIVAIDLAKAKETSRLLAINEGLLVGPAGGAAVAAAIAVAKTLGQNKKVVAVIPDDGRRFVAEGNFNFNVKNN</sequence>
<dbReference type="EMBL" id="PNHQ01000001">
    <property type="protein sequence ID" value="PMC80688.1"/>
    <property type="molecule type" value="Genomic_DNA"/>
</dbReference>
<proteinExistence type="predicted"/>
<dbReference type="RefSeq" id="WP_102198665.1">
    <property type="nucleotide sequence ID" value="NZ_PNHQ01000001.1"/>
</dbReference>
<dbReference type="OrthoDB" id="9808024at2"/>
<gene>
    <name evidence="4" type="ORF">CJ191_00780</name>
</gene>
<dbReference type="Gene3D" id="3.40.50.1100">
    <property type="match status" value="2"/>
</dbReference>
<accession>A0A2N6UGG6</accession>
<evidence type="ECO:0000313" key="4">
    <source>
        <dbReference type="EMBL" id="PMC80688.1"/>
    </source>
</evidence>
<name>A0A2N6UGG6_9LACT</name>
<dbReference type="SUPFAM" id="SSF53686">
    <property type="entry name" value="Tryptophan synthase beta subunit-like PLP-dependent enzymes"/>
    <property type="match status" value="1"/>
</dbReference>
<dbReference type="InterPro" id="IPR001926">
    <property type="entry name" value="TrpB-like_PALP"/>
</dbReference>
<dbReference type="GO" id="GO:1901605">
    <property type="term" value="P:alpha-amino acid metabolic process"/>
    <property type="evidence" value="ECO:0007669"/>
    <property type="project" value="UniProtKB-ARBA"/>
</dbReference>
<evidence type="ECO:0000256" key="1">
    <source>
        <dbReference type="ARBA" id="ARBA00001933"/>
    </source>
</evidence>
<comment type="caution">
    <text evidence="4">The sequence shown here is derived from an EMBL/GenBank/DDBJ whole genome shotgun (WGS) entry which is preliminary data.</text>
</comment>
<comment type="cofactor">
    <cofactor evidence="1">
        <name>pyridoxal 5'-phosphate</name>
        <dbReference type="ChEBI" id="CHEBI:597326"/>
    </cofactor>
</comment>
<dbReference type="InterPro" id="IPR050214">
    <property type="entry name" value="Cys_Synth/Cystath_Beta-Synth"/>
</dbReference>
<evidence type="ECO:0000313" key="5">
    <source>
        <dbReference type="Proteomes" id="UP000235701"/>
    </source>
</evidence>
<keyword evidence="5" id="KW-1185">Reference proteome</keyword>
<evidence type="ECO:0000259" key="3">
    <source>
        <dbReference type="Pfam" id="PF00291"/>
    </source>
</evidence>
<dbReference type="PANTHER" id="PTHR10314">
    <property type="entry name" value="CYSTATHIONINE BETA-SYNTHASE"/>
    <property type="match status" value="1"/>
</dbReference>